<dbReference type="EMBL" id="JACYXI010000003">
    <property type="protein sequence ID" value="MBD8891258.1"/>
    <property type="molecule type" value="Genomic_DNA"/>
</dbReference>
<organism evidence="2 3">
    <name type="scientific">Roseibium litorale</name>
    <dbReference type="NCBI Taxonomy" id="2803841"/>
    <lineage>
        <taxon>Bacteria</taxon>
        <taxon>Pseudomonadati</taxon>
        <taxon>Pseudomonadota</taxon>
        <taxon>Alphaproteobacteria</taxon>
        <taxon>Hyphomicrobiales</taxon>
        <taxon>Stappiaceae</taxon>
        <taxon>Roseibium</taxon>
    </lineage>
</organism>
<gene>
    <name evidence="2" type="ORF">IG616_06855</name>
</gene>
<dbReference type="Pfam" id="PF07862">
    <property type="entry name" value="Nif11"/>
    <property type="match status" value="1"/>
</dbReference>
<dbReference type="Proteomes" id="UP000632063">
    <property type="component" value="Unassembled WGS sequence"/>
</dbReference>
<evidence type="ECO:0000313" key="2">
    <source>
        <dbReference type="EMBL" id="MBD8891258.1"/>
    </source>
</evidence>
<keyword evidence="3" id="KW-1185">Reference proteome</keyword>
<dbReference type="RefSeq" id="WP_192147395.1">
    <property type="nucleotide sequence ID" value="NZ_JACYXI010000003.1"/>
</dbReference>
<dbReference type="NCBIfam" id="TIGR03798">
    <property type="entry name" value="leader_Nif11"/>
    <property type="match status" value="1"/>
</dbReference>
<comment type="caution">
    <text evidence="2">The sequence shown here is derived from an EMBL/GenBank/DDBJ whole genome shotgun (WGS) entry which is preliminary data.</text>
</comment>
<feature type="domain" description="Nif11" evidence="1">
    <location>
        <begin position="1"/>
        <end position="48"/>
    </location>
</feature>
<proteinExistence type="predicted"/>
<evidence type="ECO:0000313" key="3">
    <source>
        <dbReference type="Proteomes" id="UP000632063"/>
    </source>
</evidence>
<reference evidence="3" key="1">
    <citation type="submission" date="2020-09" db="EMBL/GenBank/DDBJ databases">
        <title>The genome sequence of strain Labrenzia suaedae 4C16A.</title>
        <authorList>
            <person name="Liu Y."/>
        </authorList>
    </citation>
    <scope>NUCLEOTIDE SEQUENCE [LARGE SCALE GENOMIC DNA]</scope>
    <source>
        <strain evidence="3">4C16A</strain>
    </source>
</reference>
<sequence>MSVADAKRFADEIAKDPELRDAVKGVATGLASVVEFAKSRGYDFSIDEAKEYILSRSPQDLTDEQLDAIAGGKHHHSSVATSSTVAQTTAVASSAVEAAEVATSAVQVAEAAADVAAAVEVVAVAAAVLT</sequence>
<dbReference type="InterPro" id="IPR012903">
    <property type="entry name" value="Nif11"/>
</dbReference>
<accession>A0ABR9CKI6</accession>
<protein>
    <submittedName>
        <fullName evidence="2">Nif11-like leader peptide family natural product</fullName>
    </submittedName>
</protein>
<reference evidence="2 3" key="2">
    <citation type="journal article" date="2021" name="Int. J. Syst. Evol. Microbiol.">
        <title>Roseibium litorale sp. nov., isolated from a tidal flat sediment and proposal for the reclassification of Labrenzia polysiphoniae as Roseibium polysiphoniae comb. nov.</title>
        <authorList>
            <person name="Liu Y."/>
            <person name="Pei T."/>
            <person name="Du J."/>
            <person name="Chao M."/>
            <person name="Deng M.R."/>
            <person name="Zhu H."/>
        </authorList>
    </citation>
    <scope>NUCLEOTIDE SEQUENCE [LARGE SCALE GENOMIC DNA]</scope>
    <source>
        <strain evidence="2 3">4C16A</strain>
    </source>
</reference>
<name>A0ABR9CKI6_9HYPH</name>
<dbReference type="InterPro" id="IPR022516">
    <property type="entry name" value="CHP03798_Ocin"/>
</dbReference>
<evidence type="ECO:0000259" key="1">
    <source>
        <dbReference type="Pfam" id="PF07862"/>
    </source>
</evidence>